<sequence>MVVVGFISNFKNASLAREPKKSSMPAAAVYQEIKKLQVLSKVLYVGAHPDDENNKLITHLTNNNHCDVAYLSLTRGEGGQNYIGSETDTDLGVLREQELLAARRIDGGSQYFTSAKDFGFSKYTEQTANTWGEEAILADIVWVIRHFQPDIIINRFPDYIEDKHAHHTVSAQLTKKAFELAADENYFPEQLQQVKTWAAKRLVWNVYAESGVKDIGGYVAYKPIYSSLTLAANTSILDKSIAQIAAESRNQHRCQALQAKAERKDTIEYFEHVAGSPAKQDIFEGITTDWSRLIGPDHREADSSIQKSIYKITTLLETVAANIHVATNIHVASNKLVASNMHVANDIIPMLVAVLREIKTLKSSTWKQRKEEAIQQLLVNLLAVEITATANKEILSPAEEVQIAFQLHNPSSIDIQLKEISSSQIDTVALKHAAALATDNFLLPATHISLSAASKVLEEVPFSLPSWLGAHENKGRYILANPAHACLANNQAAGSISATLTILGQELVIKTPIRYRYATIAAEEKVVEHGVAENSVAENSVAENRKAKKDATAKDPSTEQPINFGPPVVLTFAKEQQLVQQEHFQEITLSVKALSDAQHGEVSLALPADWQVSPLSSPLSLYKAGQEQQVTFQVFIPKGAELVSNIGASVQIDGKRYNRTLKKVAYKHITTQIYFPIASLRITSTSLKTKAKKIAYIKGTQDAMDQSLAQLVHQVDSLDPLAITFDKLKTYDAVVLGKRIYNIGIQFANYHAMLQAYVQQGGLVIAQYNTNYDLTEEQVGIYPLALTGNRITDEQSAVEFLEPTSEILNYPNKITAADFKGWKQERALFIPAQWDASFTPILRSRDFEEESQDGSLLVRAVGKGYYVYSSLSFHRQLPAGVPGAYRLFANLLSLGKNS</sequence>
<accession>A0A8T4HBI9</accession>
<dbReference type="InterPro" id="IPR024078">
    <property type="entry name" value="LmbE-like_dom_sf"/>
</dbReference>
<feature type="region of interest" description="Disordered" evidence="1">
    <location>
        <begin position="538"/>
        <end position="561"/>
    </location>
</feature>
<keyword evidence="3" id="KW-1185">Reference proteome</keyword>
<feature type="compositionally biased region" description="Basic and acidic residues" evidence="1">
    <location>
        <begin position="543"/>
        <end position="557"/>
    </location>
</feature>
<dbReference type="SUPFAM" id="SSF52317">
    <property type="entry name" value="Class I glutamine amidotransferase-like"/>
    <property type="match status" value="1"/>
</dbReference>
<dbReference type="SUPFAM" id="SSF102588">
    <property type="entry name" value="LmbE-like"/>
    <property type="match status" value="1"/>
</dbReference>
<name>A0A8T4HBI9_9SPHI</name>
<dbReference type="Gene3D" id="3.40.50.10320">
    <property type="entry name" value="LmbE-like"/>
    <property type="match status" value="1"/>
</dbReference>
<dbReference type="RefSeq" id="WP_353547653.1">
    <property type="nucleotide sequence ID" value="NZ_JAGKSB010000014.1"/>
</dbReference>
<comment type="caution">
    <text evidence="2">The sequence shown here is derived from an EMBL/GenBank/DDBJ whole genome shotgun (WGS) entry which is preliminary data.</text>
</comment>
<protein>
    <submittedName>
        <fullName evidence="2">PIG-L family deacetylase</fullName>
    </submittedName>
</protein>
<evidence type="ECO:0000313" key="2">
    <source>
        <dbReference type="EMBL" id="MBP3944144.1"/>
    </source>
</evidence>
<dbReference type="Pfam" id="PF02585">
    <property type="entry name" value="PIG-L"/>
    <property type="match status" value="1"/>
</dbReference>
<gene>
    <name evidence="2" type="ORF">J5U18_11375</name>
</gene>
<dbReference type="Proteomes" id="UP000679691">
    <property type="component" value="Unassembled WGS sequence"/>
</dbReference>
<organism evidence="2 3">
    <name type="scientific">Rhinopithecimicrobium faecis</name>
    <dbReference type="NCBI Taxonomy" id="2820698"/>
    <lineage>
        <taxon>Bacteria</taxon>
        <taxon>Pseudomonadati</taxon>
        <taxon>Bacteroidota</taxon>
        <taxon>Sphingobacteriia</taxon>
        <taxon>Sphingobacteriales</taxon>
        <taxon>Sphingobacteriaceae</taxon>
        <taxon>Rhinopithecimicrobium</taxon>
    </lineage>
</organism>
<dbReference type="GO" id="GO:0000225">
    <property type="term" value="F:N-acetylglucosaminylphosphatidylinositol deacetylase activity"/>
    <property type="evidence" value="ECO:0007669"/>
    <property type="project" value="TreeGrafter"/>
</dbReference>
<reference evidence="2" key="1">
    <citation type="submission" date="2021-03" db="EMBL/GenBank/DDBJ databases">
        <authorList>
            <person name="Lu T."/>
            <person name="Wang Q."/>
            <person name="Han X."/>
        </authorList>
    </citation>
    <scope>NUCLEOTIDE SEQUENCE</scope>
    <source>
        <strain evidence="2">WQ 2009</strain>
    </source>
</reference>
<dbReference type="AlphaFoldDB" id="A0A8T4HBI9"/>
<evidence type="ECO:0000256" key="1">
    <source>
        <dbReference type="SAM" id="MobiDB-lite"/>
    </source>
</evidence>
<dbReference type="InterPro" id="IPR029062">
    <property type="entry name" value="Class_I_gatase-like"/>
</dbReference>
<dbReference type="PANTHER" id="PTHR12993:SF11">
    <property type="entry name" value="N-ACETYLGLUCOSAMINYL-PHOSPHATIDYLINOSITOL DE-N-ACETYLASE"/>
    <property type="match status" value="1"/>
</dbReference>
<proteinExistence type="predicted"/>
<dbReference type="InterPro" id="IPR003737">
    <property type="entry name" value="GlcNAc_PI_deacetylase-related"/>
</dbReference>
<dbReference type="PANTHER" id="PTHR12993">
    <property type="entry name" value="N-ACETYLGLUCOSAMINYL-PHOSPHATIDYLINOSITOL DE-N-ACETYLASE-RELATED"/>
    <property type="match status" value="1"/>
</dbReference>
<evidence type="ECO:0000313" key="3">
    <source>
        <dbReference type="Proteomes" id="UP000679691"/>
    </source>
</evidence>
<dbReference type="EMBL" id="JAGKSB010000014">
    <property type="protein sequence ID" value="MBP3944144.1"/>
    <property type="molecule type" value="Genomic_DNA"/>
</dbReference>